<sequence length="111" mass="12143">MMTMRDGVCATAGFPHIGIDCVESSLPIASSSLCESSCVLFTFLCSKSGRIFLTFLSTSFTTYRISRIDRFGACYGLVYSEALAELIARNERSAFMGCEASATLFVSYRLI</sequence>
<dbReference type="AlphaFoldDB" id="A0A2K1KFG9"/>
<protein>
    <submittedName>
        <fullName evidence="1 2">Uncharacterized protein</fullName>
    </submittedName>
</protein>
<dbReference type="InParanoid" id="A0A2K1KFG9"/>
<evidence type="ECO:0000313" key="2">
    <source>
        <dbReference type="EnsemblPlants" id="PAC:32977721.CDS.1"/>
    </source>
</evidence>
<evidence type="ECO:0000313" key="3">
    <source>
        <dbReference type="Proteomes" id="UP000006727"/>
    </source>
</evidence>
<keyword evidence="3" id="KW-1185">Reference proteome</keyword>
<dbReference type="EMBL" id="ABEU02000006">
    <property type="protein sequence ID" value="PNR52513.1"/>
    <property type="molecule type" value="Genomic_DNA"/>
</dbReference>
<dbReference type="Gramene" id="Pp3c6_12919V3.1">
    <property type="protein sequence ID" value="PAC:32977721.CDS.1"/>
    <property type="gene ID" value="Pp3c6_12919"/>
</dbReference>
<dbReference type="EnsemblPlants" id="Pp3c6_12919V3.1">
    <property type="protein sequence ID" value="PAC:32977721.CDS.1"/>
    <property type="gene ID" value="Pp3c6_12919"/>
</dbReference>
<accession>A0A2K1KFG9</accession>
<gene>
    <name evidence="1" type="ORF">PHYPA_008887</name>
</gene>
<reference evidence="1 3" key="2">
    <citation type="journal article" date="2018" name="Plant J.">
        <title>The Physcomitrella patens chromosome-scale assembly reveals moss genome structure and evolution.</title>
        <authorList>
            <person name="Lang D."/>
            <person name="Ullrich K.K."/>
            <person name="Murat F."/>
            <person name="Fuchs J."/>
            <person name="Jenkins J."/>
            <person name="Haas F.B."/>
            <person name="Piednoel M."/>
            <person name="Gundlach H."/>
            <person name="Van Bel M."/>
            <person name="Meyberg R."/>
            <person name="Vives C."/>
            <person name="Morata J."/>
            <person name="Symeonidi A."/>
            <person name="Hiss M."/>
            <person name="Muchero W."/>
            <person name="Kamisugi Y."/>
            <person name="Saleh O."/>
            <person name="Blanc G."/>
            <person name="Decker E.L."/>
            <person name="van Gessel N."/>
            <person name="Grimwood J."/>
            <person name="Hayes R.D."/>
            <person name="Graham S.W."/>
            <person name="Gunter L.E."/>
            <person name="McDaniel S.F."/>
            <person name="Hoernstein S.N.W."/>
            <person name="Larsson A."/>
            <person name="Li F.W."/>
            <person name="Perroud P.F."/>
            <person name="Phillips J."/>
            <person name="Ranjan P."/>
            <person name="Rokshar D.S."/>
            <person name="Rothfels C.J."/>
            <person name="Schneider L."/>
            <person name="Shu S."/>
            <person name="Stevenson D.W."/>
            <person name="Thummler F."/>
            <person name="Tillich M."/>
            <person name="Villarreal Aguilar J.C."/>
            <person name="Widiez T."/>
            <person name="Wong G.K."/>
            <person name="Wymore A."/>
            <person name="Zhang Y."/>
            <person name="Zimmer A.D."/>
            <person name="Quatrano R.S."/>
            <person name="Mayer K.F.X."/>
            <person name="Goodstein D."/>
            <person name="Casacuberta J.M."/>
            <person name="Vandepoele K."/>
            <person name="Reski R."/>
            <person name="Cuming A.C."/>
            <person name="Tuskan G.A."/>
            <person name="Maumus F."/>
            <person name="Salse J."/>
            <person name="Schmutz J."/>
            <person name="Rensing S.A."/>
        </authorList>
    </citation>
    <scope>NUCLEOTIDE SEQUENCE [LARGE SCALE GENOMIC DNA]</scope>
    <source>
        <strain evidence="2 3">cv. Gransden 2004</strain>
    </source>
</reference>
<reference evidence="2" key="3">
    <citation type="submission" date="2020-12" db="UniProtKB">
        <authorList>
            <consortium name="EnsemblPlants"/>
        </authorList>
    </citation>
    <scope>IDENTIFICATION</scope>
</reference>
<name>A0A2K1KFG9_PHYPA</name>
<evidence type="ECO:0000313" key="1">
    <source>
        <dbReference type="EMBL" id="PNR52513.1"/>
    </source>
</evidence>
<reference evidence="1 3" key="1">
    <citation type="journal article" date="2008" name="Science">
        <title>The Physcomitrella genome reveals evolutionary insights into the conquest of land by plants.</title>
        <authorList>
            <person name="Rensing S."/>
            <person name="Lang D."/>
            <person name="Zimmer A."/>
            <person name="Terry A."/>
            <person name="Salamov A."/>
            <person name="Shapiro H."/>
            <person name="Nishiyama T."/>
            <person name="Perroud P.-F."/>
            <person name="Lindquist E."/>
            <person name="Kamisugi Y."/>
            <person name="Tanahashi T."/>
            <person name="Sakakibara K."/>
            <person name="Fujita T."/>
            <person name="Oishi K."/>
            <person name="Shin-I T."/>
            <person name="Kuroki Y."/>
            <person name="Toyoda A."/>
            <person name="Suzuki Y."/>
            <person name="Hashimoto A."/>
            <person name="Yamaguchi K."/>
            <person name="Sugano A."/>
            <person name="Kohara Y."/>
            <person name="Fujiyama A."/>
            <person name="Anterola A."/>
            <person name="Aoki S."/>
            <person name="Ashton N."/>
            <person name="Barbazuk W.B."/>
            <person name="Barker E."/>
            <person name="Bennetzen J."/>
            <person name="Bezanilla M."/>
            <person name="Blankenship R."/>
            <person name="Cho S.H."/>
            <person name="Dutcher S."/>
            <person name="Estelle M."/>
            <person name="Fawcett J.A."/>
            <person name="Gundlach H."/>
            <person name="Hanada K."/>
            <person name="Heyl A."/>
            <person name="Hicks K.A."/>
            <person name="Hugh J."/>
            <person name="Lohr M."/>
            <person name="Mayer K."/>
            <person name="Melkozernov A."/>
            <person name="Murata T."/>
            <person name="Nelson D."/>
            <person name="Pils B."/>
            <person name="Prigge M."/>
            <person name="Reiss B."/>
            <person name="Renner T."/>
            <person name="Rombauts S."/>
            <person name="Rushton P."/>
            <person name="Sanderfoot A."/>
            <person name="Schween G."/>
            <person name="Shiu S.-H."/>
            <person name="Stueber K."/>
            <person name="Theodoulou F.L."/>
            <person name="Tu H."/>
            <person name="Van de Peer Y."/>
            <person name="Verrier P.J."/>
            <person name="Waters E."/>
            <person name="Wood A."/>
            <person name="Yang L."/>
            <person name="Cove D."/>
            <person name="Cuming A."/>
            <person name="Hasebe M."/>
            <person name="Lucas S."/>
            <person name="Mishler D.B."/>
            <person name="Reski R."/>
            <person name="Grigoriev I."/>
            <person name="Quatrano R.S."/>
            <person name="Boore J.L."/>
        </authorList>
    </citation>
    <scope>NUCLEOTIDE SEQUENCE [LARGE SCALE GENOMIC DNA]</scope>
    <source>
        <strain evidence="2 3">cv. Gransden 2004</strain>
    </source>
</reference>
<proteinExistence type="predicted"/>
<dbReference type="Proteomes" id="UP000006727">
    <property type="component" value="Chromosome 6"/>
</dbReference>
<organism evidence="1">
    <name type="scientific">Physcomitrium patens</name>
    <name type="common">Spreading-leaved earth moss</name>
    <name type="synonym">Physcomitrella patens</name>
    <dbReference type="NCBI Taxonomy" id="3218"/>
    <lineage>
        <taxon>Eukaryota</taxon>
        <taxon>Viridiplantae</taxon>
        <taxon>Streptophyta</taxon>
        <taxon>Embryophyta</taxon>
        <taxon>Bryophyta</taxon>
        <taxon>Bryophytina</taxon>
        <taxon>Bryopsida</taxon>
        <taxon>Funariidae</taxon>
        <taxon>Funariales</taxon>
        <taxon>Funariaceae</taxon>
        <taxon>Physcomitrium</taxon>
    </lineage>
</organism>